<evidence type="ECO:0000313" key="2">
    <source>
        <dbReference type="Proteomes" id="UP000053611"/>
    </source>
</evidence>
<organism evidence="1 2">
    <name type="scientific">Cutaneotrichosporon oleaginosum</name>
    <dbReference type="NCBI Taxonomy" id="879819"/>
    <lineage>
        <taxon>Eukaryota</taxon>
        <taxon>Fungi</taxon>
        <taxon>Dikarya</taxon>
        <taxon>Basidiomycota</taxon>
        <taxon>Agaricomycotina</taxon>
        <taxon>Tremellomycetes</taxon>
        <taxon>Trichosporonales</taxon>
        <taxon>Trichosporonaceae</taxon>
        <taxon>Cutaneotrichosporon</taxon>
    </lineage>
</organism>
<dbReference type="GeneID" id="28987791"/>
<sequence length="204" mass="23142">MLRLSASPQYQTPCAPPGKPLALHHRGAVSSSILPRYPWTLRVSKPPWVVPCLPLHNSSWRHSSPQPRWSRLKARAVRRRRPSSLLTPFMKYPRLRRMCTKLAPGLRRGGRCRAQEVSSCRPCLRYRPCQWRPLVVSRRALLHPPRGVVPQPHVSTVCDAASMSPRAAQRPDHSSCLISWMTFLSSSSSVQPRMATPPLLLAWQ</sequence>
<accession>A0A0J0XZP5</accession>
<evidence type="ECO:0000313" key="1">
    <source>
        <dbReference type="EMBL" id="KLT46515.1"/>
    </source>
</evidence>
<dbReference type="EMBL" id="KQ087177">
    <property type="protein sequence ID" value="KLT46515.1"/>
    <property type="molecule type" value="Genomic_DNA"/>
</dbReference>
<dbReference type="RefSeq" id="XP_018283006.1">
    <property type="nucleotide sequence ID" value="XM_018427188.1"/>
</dbReference>
<name>A0A0J0XZP5_9TREE</name>
<dbReference type="AlphaFoldDB" id="A0A0J0XZP5"/>
<protein>
    <submittedName>
        <fullName evidence="1">Uncharacterized protein</fullName>
    </submittedName>
</protein>
<reference evidence="1 2" key="1">
    <citation type="submission" date="2015-03" db="EMBL/GenBank/DDBJ databases">
        <title>Genomics and transcriptomics of the oil-accumulating basidiomycete yeast T. oleaginosus allow insights into substrate utilization and the diverse evolutionary trajectories of mating systems in fungi.</title>
        <authorList>
            <consortium name="DOE Joint Genome Institute"/>
            <person name="Kourist R."/>
            <person name="Kracht O."/>
            <person name="Bracharz F."/>
            <person name="Lipzen A."/>
            <person name="Nolan M."/>
            <person name="Ohm R."/>
            <person name="Grigoriev I."/>
            <person name="Sun S."/>
            <person name="Heitman J."/>
            <person name="Bruck T."/>
            <person name="Nowrousian M."/>
        </authorList>
    </citation>
    <scope>NUCLEOTIDE SEQUENCE [LARGE SCALE GENOMIC DNA]</scope>
    <source>
        <strain evidence="1 2">IBC0246</strain>
    </source>
</reference>
<proteinExistence type="predicted"/>
<gene>
    <name evidence="1" type="ORF">CC85DRAFT_4526</name>
</gene>
<dbReference type="Proteomes" id="UP000053611">
    <property type="component" value="Unassembled WGS sequence"/>
</dbReference>
<keyword evidence="2" id="KW-1185">Reference proteome</keyword>